<evidence type="ECO:0000256" key="3">
    <source>
        <dbReference type="ARBA" id="ARBA00022989"/>
    </source>
</evidence>
<feature type="transmembrane region" description="Helical" evidence="6">
    <location>
        <begin position="266"/>
        <end position="284"/>
    </location>
</feature>
<keyword evidence="3 6" id="KW-1133">Transmembrane helix</keyword>
<feature type="transmembrane region" description="Helical" evidence="6">
    <location>
        <begin position="371"/>
        <end position="396"/>
    </location>
</feature>
<evidence type="ECO:0000313" key="7">
    <source>
        <dbReference type="EMBL" id="BCR95968.1"/>
    </source>
</evidence>
<feature type="transmembrane region" description="Helical" evidence="6">
    <location>
        <begin position="506"/>
        <end position="526"/>
    </location>
</feature>
<feature type="transmembrane region" description="Helical" evidence="6">
    <location>
        <begin position="70"/>
        <end position="94"/>
    </location>
</feature>
<dbReference type="GO" id="GO:0016020">
    <property type="term" value="C:membrane"/>
    <property type="evidence" value="ECO:0007669"/>
    <property type="project" value="UniProtKB-SubCell"/>
</dbReference>
<dbReference type="GeneID" id="64957293"/>
<dbReference type="InterPro" id="IPR036259">
    <property type="entry name" value="MFS_trans_sf"/>
</dbReference>
<feature type="transmembrane region" description="Helical" evidence="6">
    <location>
        <begin position="337"/>
        <end position="359"/>
    </location>
</feature>
<feature type="transmembrane region" description="Helical" evidence="6">
    <location>
        <begin position="403"/>
        <end position="422"/>
    </location>
</feature>
<dbReference type="AlphaFoldDB" id="A0A7R8A912"/>
<evidence type="ECO:0000256" key="1">
    <source>
        <dbReference type="ARBA" id="ARBA00004141"/>
    </source>
</evidence>
<dbReference type="Gene3D" id="1.20.1250.20">
    <property type="entry name" value="MFS general substrate transporter like domains"/>
    <property type="match status" value="1"/>
</dbReference>
<reference evidence="7" key="2">
    <citation type="submission" date="2021-02" db="EMBL/GenBank/DDBJ databases">
        <title>Aspergillus luchuensis mut. kawachii IFO 4304 genome sequence.</title>
        <authorList>
            <person name="Mori K."/>
            <person name="Kadooka C."/>
            <person name="Goto M."/>
            <person name="Futagami T."/>
        </authorList>
    </citation>
    <scope>NUCLEOTIDE SEQUENCE</scope>
    <source>
        <strain evidence="7">IFO 4308</strain>
    </source>
</reference>
<dbReference type="Gene3D" id="1.20.1720.10">
    <property type="entry name" value="Multidrug resistance protein D"/>
    <property type="match status" value="1"/>
</dbReference>
<feature type="transmembrane region" description="Helical" evidence="6">
    <location>
        <begin position="195"/>
        <end position="214"/>
    </location>
</feature>
<dbReference type="RefSeq" id="XP_041539734.1">
    <property type="nucleotide sequence ID" value="XM_041685674.1"/>
</dbReference>
<keyword evidence="8" id="KW-1185">Reference proteome</keyword>
<comment type="subcellular location">
    <subcellularLocation>
        <location evidence="1">Membrane</location>
        <topology evidence="1">Multi-pass membrane protein</topology>
    </subcellularLocation>
</comment>
<feature type="transmembrane region" description="Helical" evidence="6">
    <location>
        <begin position="226"/>
        <end position="246"/>
    </location>
</feature>
<dbReference type="EMBL" id="AP024426">
    <property type="protein sequence ID" value="BCR95968.1"/>
    <property type="molecule type" value="Genomic_DNA"/>
</dbReference>
<evidence type="ECO:0000256" key="6">
    <source>
        <dbReference type="SAM" id="Phobius"/>
    </source>
</evidence>
<feature type="transmembrane region" description="Helical" evidence="6">
    <location>
        <begin position="162"/>
        <end position="183"/>
    </location>
</feature>
<keyword evidence="2 6" id="KW-0812">Transmembrane</keyword>
<proteinExistence type="predicted"/>
<dbReference type="PROSITE" id="PS50850">
    <property type="entry name" value="MFS"/>
    <property type="match status" value="1"/>
</dbReference>
<feature type="transmembrane region" description="Helical" evidence="6">
    <location>
        <begin position="296"/>
        <end position="316"/>
    </location>
</feature>
<dbReference type="Pfam" id="PF07690">
    <property type="entry name" value="MFS_1"/>
    <property type="match status" value="1"/>
</dbReference>
<accession>A0A7R8A912</accession>
<dbReference type="InterPro" id="IPR020846">
    <property type="entry name" value="MFS_dom"/>
</dbReference>
<gene>
    <name evidence="7" type="ORF">AKAW2_20908A</name>
</gene>
<dbReference type="OrthoDB" id="2130629at2759"/>
<feature type="compositionally biased region" description="Polar residues" evidence="5">
    <location>
        <begin position="1"/>
        <end position="18"/>
    </location>
</feature>
<dbReference type="PANTHER" id="PTHR42718:SF10">
    <property type="entry name" value="TRANSPORTER, PUTATIVE (AFU_ORTHOLOGUE AFUA_8G06760)-RELATED"/>
    <property type="match status" value="1"/>
</dbReference>
<dbReference type="InterPro" id="IPR011701">
    <property type="entry name" value="MFS"/>
</dbReference>
<sequence length="538" mass="57700">MTAALSGNPQTIARLNTSGKEHTMQPEGEKNRYKPGDVDTTSSESTPDDEAVLAQTAVSSKPFSTTRANLTIVSLTGVSFLNTMGSGILTVALPQMAIDLHLDEDILLWPASVYALAAGCTLLLFGSIADAVGDKIIWITGSILYAIFTLACGFAQTGNQLIAFRTLLGLCIAMCLPSAVSLMTRSCPSGIRRNIGFASMGMGQPLGYSLGLILGGVFVDTIGWRYGYYISAIINAVLSATAIWALPAVSKPHGEPWHRRMAKIDWIGALIISVSLALLCFVMAELSGSYRNIRTGYVIALLVVSLVLIPAFIAWMNWRQRKGQPALIPNSIWRNTTFTSTCIIVFFTWAVFNAFQYFSSLYFQNIQHHSALISAVMFLPLVIVGALTNIVTGYVVDKVEVRTLVFVSACISTISALLMALVKPSWGYWRGPFVGMLLSPLHPDVLFTVSNLIISQAYPGENQGLAGAVFNAVSQIGNSVGLAVSAVIAGSVTAHSDGSLLKGYEAAYWLMFAAMIVVCFVSFVGLRSGGKVGSKKEE</sequence>
<organism evidence="7 8">
    <name type="scientific">Aspergillus kawachii</name>
    <name type="common">White koji mold</name>
    <name type="synonym">Aspergillus awamori var. kawachi</name>
    <dbReference type="NCBI Taxonomy" id="1069201"/>
    <lineage>
        <taxon>Eukaryota</taxon>
        <taxon>Fungi</taxon>
        <taxon>Dikarya</taxon>
        <taxon>Ascomycota</taxon>
        <taxon>Pezizomycotina</taxon>
        <taxon>Eurotiomycetes</taxon>
        <taxon>Eurotiomycetidae</taxon>
        <taxon>Eurotiales</taxon>
        <taxon>Aspergillaceae</taxon>
        <taxon>Aspergillus</taxon>
        <taxon>Aspergillus subgen. Circumdati</taxon>
    </lineage>
</organism>
<feature type="region of interest" description="Disordered" evidence="5">
    <location>
        <begin position="1"/>
        <end position="49"/>
    </location>
</feature>
<evidence type="ECO:0000313" key="8">
    <source>
        <dbReference type="Proteomes" id="UP000661280"/>
    </source>
</evidence>
<name>A0A7R8A912_ASPKA</name>
<evidence type="ECO:0000256" key="4">
    <source>
        <dbReference type="ARBA" id="ARBA00023136"/>
    </source>
</evidence>
<feature type="transmembrane region" description="Helical" evidence="6">
    <location>
        <begin position="136"/>
        <end position="156"/>
    </location>
</feature>
<dbReference type="Proteomes" id="UP000661280">
    <property type="component" value="Chromosome 2"/>
</dbReference>
<evidence type="ECO:0000256" key="2">
    <source>
        <dbReference type="ARBA" id="ARBA00022692"/>
    </source>
</evidence>
<dbReference type="PANTHER" id="PTHR42718">
    <property type="entry name" value="MAJOR FACILITATOR SUPERFAMILY MULTIDRUG TRANSPORTER MFSC"/>
    <property type="match status" value="1"/>
</dbReference>
<evidence type="ECO:0000256" key="5">
    <source>
        <dbReference type="SAM" id="MobiDB-lite"/>
    </source>
</evidence>
<dbReference type="KEGG" id="aluc:AKAW2_20908A"/>
<keyword evidence="4 6" id="KW-0472">Membrane</keyword>
<dbReference type="GO" id="GO:0022857">
    <property type="term" value="F:transmembrane transporter activity"/>
    <property type="evidence" value="ECO:0007669"/>
    <property type="project" value="InterPro"/>
</dbReference>
<dbReference type="SUPFAM" id="SSF103473">
    <property type="entry name" value="MFS general substrate transporter"/>
    <property type="match status" value="1"/>
</dbReference>
<protein>
    <submittedName>
        <fullName evidence="7">Uncharacterized protein</fullName>
    </submittedName>
</protein>
<feature type="transmembrane region" description="Helical" evidence="6">
    <location>
        <begin position="106"/>
        <end position="129"/>
    </location>
</feature>
<reference evidence="7" key="1">
    <citation type="submission" date="2021-01" db="EMBL/GenBank/DDBJ databases">
        <authorList>
            <consortium name="Aspergillus luchuensis mut. kawachii IFO 4304 genome sequencing consortium"/>
            <person name="Kazuki M."/>
            <person name="Futagami T."/>
        </authorList>
    </citation>
    <scope>NUCLEOTIDE SEQUENCE</scope>
    <source>
        <strain evidence="7">IFO 4308</strain>
    </source>
</reference>
<feature type="compositionally biased region" description="Basic and acidic residues" evidence="5">
    <location>
        <begin position="19"/>
        <end position="37"/>
    </location>
</feature>